<keyword evidence="1" id="KW-0812">Transmembrane</keyword>
<dbReference type="AlphaFoldDB" id="A0A927M6B9"/>
<comment type="caution">
    <text evidence="2">The sequence shown here is derived from an EMBL/GenBank/DDBJ whole genome shotgun (WGS) entry which is preliminary data.</text>
</comment>
<evidence type="ECO:0000313" key="3">
    <source>
        <dbReference type="Proteomes" id="UP000649753"/>
    </source>
</evidence>
<name>A0A927M6B9_9ACTN</name>
<sequence length="245" mass="25228">MGRGWVLDDWRAAFLAEARLHRLPGTEIGAALAEIDTYCADSGTDPAEAFGEPAEYAAALAHGRGSAQGFPAGRGQLLRAALVASGTLTGVMSLLAGVDAVTREVPATVTVGQLVSVAVGVAGIVGVAAFLLRPGSRRAGGFDWRLGLVVGVGIAVTTVPQLVWKQEVLRASAWPLLGVGLVLLLSAWWPLLSGRLLTDRVRHPATGDEPVPTPGWLLGVVRWGLPVALLCVVLVAVLLGATGTG</sequence>
<organism evidence="2 3">
    <name type="scientific">Plantactinospora soyae</name>
    <dbReference type="NCBI Taxonomy" id="1544732"/>
    <lineage>
        <taxon>Bacteria</taxon>
        <taxon>Bacillati</taxon>
        <taxon>Actinomycetota</taxon>
        <taxon>Actinomycetes</taxon>
        <taxon>Micromonosporales</taxon>
        <taxon>Micromonosporaceae</taxon>
        <taxon>Plantactinospora</taxon>
    </lineage>
</organism>
<feature type="transmembrane region" description="Helical" evidence="1">
    <location>
        <begin position="215"/>
        <end position="239"/>
    </location>
</feature>
<feature type="transmembrane region" description="Helical" evidence="1">
    <location>
        <begin position="77"/>
        <end position="98"/>
    </location>
</feature>
<dbReference type="Proteomes" id="UP000649753">
    <property type="component" value="Unassembled WGS sequence"/>
</dbReference>
<keyword evidence="1" id="KW-1133">Transmembrane helix</keyword>
<feature type="transmembrane region" description="Helical" evidence="1">
    <location>
        <begin position="110"/>
        <end position="132"/>
    </location>
</feature>
<proteinExistence type="predicted"/>
<keyword evidence="3" id="KW-1185">Reference proteome</keyword>
<protein>
    <submittedName>
        <fullName evidence="2">Uncharacterized protein</fullName>
    </submittedName>
</protein>
<feature type="transmembrane region" description="Helical" evidence="1">
    <location>
        <begin position="176"/>
        <end position="194"/>
    </location>
</feature>
<evidence type="ECO:0000256" key="1">
    <source>
        <dbReference type="SAM" id="Phobius"/>
    </source>
</evidence>
<accession>A0A927M6B9</accession>
<gene>
    <name evidence="2" type="ORF">H4W31_003308</name>
</gene>
<keyword evidence="1" id="KW-0472">Membrane</keyword>
<reference evidence="2" key="1">
    <citation type="submission" date="2020-10" db="EMBL/GenBank/DDBJ databases">
        <title>Sequencing the genomes of 1000 actinobacteria strains.</title>
        <authorList>
            <person name="Klenk H.-P."/>
        </authorList>
    </citation>
    <scope>NUCLEOTIDE SEQUENCE</scope>
    <source>
        <strain evidence="2">DSM 46832</strain>
    </source>
</reference>
<evidence type="ECO:0000313" key="2">
    <source>
        <dbReference type="EMBL" id="MBE1487670.1"/>
    </source>
</evidence>
<dbReference type="RefSeq" id="WP_192767479.1">
    <property type="nucleotide sequence ID" value="NZ_JADBEB010000001.1"/>
</dbReference>
<feature type="transmembrane region" description="Helical" evidence="1">
    <location>
        <begin position="144"/>
        <end position="164"/>
    </location>
</feature>
<dbReference type="EMBL" id="JADBEB010000001">
    <property type="protein sequence ID" value="MBE1487670.1"/>
    <property type="molecule type" value="Genomic_DNA"/>
</dbReference>